<comment type="subcellular location">
    <subcellularLocation>
        <location evidence="2">Membrane</location>
        <topology evidence="2">Multi-pass membrane protein</topology>
    </subcellularLocation>
</comment>
<keyword evidence="11" id="KW-0472">Membrane</keyword>
<evidence type="ECO:0000256" key="1">
    <source>
        <dbReference type="ARBA" id="ARBA00001257"/>
    </source>
</evidence>
<feature type="transmembrane region" description="Helical" evidence="11">
    <location>
        <begin position="1750"/>
        <end position="1770"/>
    </location>
</feature>
<protein>
    <recommendedName>
        <fullName evidence="6">Probable dipeptidyl-aminopeptidase B</fullName>
        <ecNumber evidence="5">3.4.14.5</ecNumber>
    </recommendedName>
</protein>
<feature type="domain" description="Major facilitator superfamily (MFS) profile" evidence="13">
    <location>
        <begin position="1295"/>
        <end position="1680"/>
    </location>
</feature>
<dbReference type="OrthoDB" id="413400at2759"/>
<feature type="compositionally biased region" description="Low complexity" evidence="10">
    <location>
        <begin position="1200"/>
        <end position="1213"/>
    </location>
</feature>
<feature type="transmembrane region" description="Helical" evidence="11">
    <location>
        <begin position="1562"/>
        <end position="1584"/>
    </location>
</feature>
<evidence type="ECO:0000256" key="6">
    <source>
        <dbReference type="ARBA" id="ARBA00014118"/>
    </source>
</evidence>
<dbReference type="GO" id="GO:0022857">
    <property type="term" value="F:transmembrane transporter activity"/>
    <property type="evidence" value="ECO:0007669"/>
    <property type="project" value="InterPro"/>
</dbReference>
<keyword evidence="8" id="KW-0720">Serine protease</keyword>
<comment type="similarity">
    <text evidence="4">Belongs to the VHL family.</text>
</comment>
<feature type="compositionally biased region" description="Basic and acidic residues" evidence="10">
    <location>
        <begin position="1710"/>
        <end position="1724"/>
    </location>
</feature>
<dbReference type="PROSITE" id="PS50076">
    <property type="entry name" value="DNAJ_2"/>
    <property type="match status" value="1"/>
</dbReference>
<keyword evidence="9" id="KW-0325">Glycoprotein</keyword>
<dbReference type="CDD" id="cd17324">
    <property type="entry name" value="MFS_NepI_like"/>
    <property type="match status" value="1"/>
</dbReference>
<evidence type="ECO:0000259" key="12">
    <source>
        <dbReference type="PROSITE" id="PS50076"/>
    </source>
</evidence>
<evidence type="ECO:0000256" key="2">
    <source>
        <dbReference type="ARBA" id="ARBA00004141"/>
    </source>
</evidence>
<keyword evidence="15" id="KW-1185">Reference proteome</keyword>
<feature type="transmembrane region" description="Helical" evidence="11">
    <location>
        <begin position="1335"/>
        <end position="1356"/>
    </location>
</feature>
<evidence type="ECO:0000313" key="14">
    <source>
        <dbReference type="EMBL" id="RBR15104.1"/>
    </source>
</evidence>
<feature type="region of interest" description="Disordered" evidence="10">
    <location>
        <begin position="1168"/>
        <end position="1260"/>
    </location>
</feature>
<keyword evidence="7" id="KW-0031">Aminopeptidase</keyword>
<dbReference type="GO" id="GO:0008239">
    <property type="term" value="F:dipeptidyl-peptidase activity"/>
    <property type="evidence" value="ECO:0007669"/>
    <property type="project" value="UniProtKB-EC"/>
</dbReference>
<feature type="domain" description="J" evidence="12">
    <location>
        <begin position="856"/>
        <end position="947"/>
    </location>
</feature>
<evidence type="ECO:0000256" key="4">
    <source>
        <dbReference type="ARBA" id="ARBA00010057"/>
    </source>
</evidence>
<dbReference type="RefSeq" id="XP_031014370.1">
    <property type="nucleotide sequence ID" value="XM_031161560.1"/>
</dbReference>
<dbReference type="GeneID" id="41996856"/>
<dbReference type="SMART" id="SM00271">
    <property type="entry name" value="DnaJ"/>
    <property type="match status" value="1"/>
</dbReference>
<keyword evidence="7" id="KW-0378">Hydrolase</keyword>
<dbReference type="Pfam" id="PF00326">
    <property type="entry name" value="Peptidase_S9"/>
    <property type="match status" value="1"/>
</dbReference>
<dbReference type="EC" id="3.4.14.5" evidence="5"/>
<dbReference type="CDD" id="cd06257">
    <property type="entry name" value="DnaJ"/>
    <property type="match status" value="1"/>
</dbReference>
<feature type="region of interest" description="Disordered" evidence="10">
    <location>
        <begin position="1022"/>
        <end position="1093"/>
    </location>
</feature>
<evidence type="ECO:0000313" key="15">
    <source>
        <dbReference type="Proteomes" id="UP000253153"/>
    </source>
</evidence>
<dbReference type="Pfam" id="PF01847">
    <property type="entry name" value="VHL"/>
    <property type="match status" value="1"/>
</dbReference>
<dbReference type="Gene3D" id="3.40.50.1820">
    <property type="entry name" value="alpha/beta hydrolase"/>
    <property type="match status" value="1"/>
</dbReference>
<gene>
    <name evidence="14" type="ORF">FIESC28_07420</name>
</gene>
<keyword evidence="7" id="KW-0645">Protease</keyword>
<comment type="catalytic activity">
    <reaction evidence="1">
        <text>Release of an N-terminal dipeptide, Xaa-Yaa-|-Zaa-, from a polypeptide, preferentially when Yaa is Pro, provided Zaa is neither Pro nor hydroxyproline.</text>
        <dbReference type="EC" id="3.4.14.5"/>
    </reaction>
</comment>
<evidence type="ECO:0000256" key="5">
    <source>
        <dbReference type="ARBA" id="ARBA00012062"/>
    </source>
</evidence>
<feature type="transmembrane region" description="Helical" evidence="11">
    <location>
        <begin position="1491"/>
        <end position="1515"/>
    </location>
</feature>
<dbReference type="SUPFAM" id="SSF103473">
    <property type="entry name" value="MFS general substrate transporter"/>
    <property type="match status" value="1"/>
</dbReference>
<feature type="compositionally biased region" description="Low complexity" evidence="10">
    <location>
        <begin position="1081"/>
        <end position="1090"/>
    </location>
</feature>
<dbReference type="PROSITE" id="PS50850">
    <property type="entry name" value="MFS"/>
    <property type="match status" value="1"/>
</dbReference>
<dbReference type="EMBL" id="QKXC01000158">
    <property type="protein sequence ID" value="RBR15104.1"/>
    <property type="molecule type" value="Genomic_DNA"/>
</dbReference>
<dbReference type="InterPro" id="IPR001623">
    <property type="entry name" value="DnaJ_domain"/>
</dbReference>
<proteinExistence type="inferred from homology"/>
<dbReference type="Pfam" id="PF00226">
    <property type="entry name" value="DnaJ"/>
    <property type="match status" value="1"/>
</dbReference>
<dbReference type="PANTHER" id="PTHR42910:SF1">
    <property type="entry name" value="MAJOR FACILITATOR SUPERFAMILY (MFS) PROFILE DOMAIN-CONTAINING PROTEIN"/>
    <property type="match status" value="1"/>
</dbReference>
<feature type="region of interest" description="Disordered" evidence="10">
    <location>
        <begin position="1693"/>
        <end position="1734"/>
    </location>
</feature>
<dbReference type="SUPFAM" id="SSF53474">
    <property type="entry name" value="alpha/beta-Hydrolases"/>
    <property type="match status" value="1"/>
</dbReference>
<dbReference type="Pfam" id="PF07690">
    <property type="entry name" value="MFS_1"/>
    <property type="match status" value="1"/>
</dbReference>
<feature type="transmembrane region" description="Helical" evidence="11">
    <location>
        <begin position="1535"/>
        <end position="1555"/>
    </location>
</feature>
<feature type="transmembrane region" description="Helical" evidence="11">
    <location>
        <begin position="1421"/>
        <end position="1440"/>
    </location>
</feature>
<dbReference type="Gene3D" id="1.20.1250.20">
    <property type="entry name" value="MFS general substrate transporter like domains"/>
    <property type="match status" value="1"/>
</dbReference>
<organism evidence="14 15">
    <name type="scientific">Fusarium coffeatum</name>
    <dbReference type="NCBI Taxonomy" id="231269"/>
    <lineage>
        <taxon>Eukaryota</taxon>
        <taxon>Fungi</taxon>
        <taxon>Dikarya</taxon>
        <taxon>Ascomycota</taxon>
        <taxon>Pezizomycotina</taxon>
        <taxon>Sordariomycetes</taxon>
        <taxon>Hypocreomycetidae</taxon>
        <taxon>Hypocreales</taxon>
        <taxon>Nectriaceae</taxon>
        <taxon>Fusarium</taxon>
        <taxon>Fusarium incarnatum-equiseti species complex</taxon>
    </lineage>
</organism>
<dbReference type="InterPro" id="IPR002469">
    <property type="entry name" value="Peptidase_S9B_N"/>
</dbReference>
<evidence type="ECO:0000256" key="8">
    <source>
        <dbReference type="ARBA" id="ARBA00022825"/>
    </source>
</evidence>
<dbReference type="InterPro" id="IPR036259">
    <property type="entry name" value="MFS_trans_sf"/>
</dbReference>
<comment type="similarity">
    <text evidence="3">Belongs to the peptidase S9B family.</text>
</comment>
<evidence type="ECO:0000256" key="11">
    <source>
        <dbReference type="SAM" id="Phobius"/>
    </source>
</evidence>
<dbReference type="GO" id="GO:0008236">
    <property type="term" value="F:serine-type peptidase activity"/>
    <property type="evidence" value="ECO:0007669"/>
    <property type="project" value="UniProtKB-KW"/>
</dbReference>
<dbReference type="CDD" id="cd05468">
    <property type="entry name" value="pVHL"/>
    <property type="match status" value="1"/>
</dbReference>
<dbReference type="Gene3D" id="2.140.10.30">
    <property type="entry name" value="Dipeptidylpeptidase IV, N-terminal domain"/>
    <property type="match status" value="1"/>
</dbReference>
<dbReference type="InterPro" id="IPR011701">
    <property type="entry name" value="MFS"/>
</dbReference>
<feature type="compositionally biased region" description="Polar residues" evidence="10">
    <location>
        <begin position="1251"/>
        <end position="1260"/>
    </location>
</feature>
<evidence type="ECO:0000256" key="3">
    <source>
        <dbReference type="ARBA" id="ARBA00006150"/>
    </source>
</evidence>
<feature type="compositionally biased region" description="Basic and acidic residues" evidence="10">
    <location>
        <begin position="1051"/>
        <end position="1063"/>
    </location>
</feature>
<feature type="transmembrane region" description="Helical" evidence="11">
    <location>
        <begin position="1387"/>
        <end position="1409"/>
    </location>
</feature>
<feature type="region of interest" description="Disordered" evidence="10">
    <location>
        <begin position="883"/>
        <end position="908"/>
    </location>
</feature>
<dbReference type="InterPro" id="IPR024053">
    <property type="entry name" value="VHL_beta_dom"/>
</dbReference>
<dbReference type="InterPro" id="IPR036208">
    <property type="entry name" value="VHL_sf"/>
</dbReference>
<dbReference type="SUPFAM" id="SSF46565">
    <property type="entry name" value="Chaperone J-domain"/>
    <property type="match status" value="1"/>
</dbReference>
<feature type="compositionally biased region" description="Acidic residues" evidence="10">
    <location>
        <begin position="1168"/>
        <end position="1177"/>
    </location>
</feature>
<accession>A0A366RD86</accession>
<dbReference type="InterPro" id="IPR036869">
    <property type="entry name" value="J_dom_sf"/>
</dbReference>
<dbReference type="InterPro" id="IPR020846">
    <property type="entry name" value="MFS_dom"/>
</dbReference>
<evidence type="ECO:0000256" key="7">
    <source>
        <dbReference type="ARBA" id="ARBA00022438"/>
    </source>
</evidence>
<reference evidence="14 15" key="1">
    <citation type="submission" date="2018-06" db="EMBL/GenBank/DDBJ databases">
        <title>Fusarium incarnatum-equiseti species complex species 28.</title>
        <authorList>
            <person name="Gardiner D.M."/>
        </authorList>
    </citation>
    <scope>NUCLEOTIDE SEQUENCE [LARGE SCALE GENOMIC DNA]</scope>
    <source>
        <strain evidence="14 15">FIESC_28</strain>
    </source>
</reference>
<evidence type="ECO:0000256" key="10">
    <source>
        <dbReference type="SAM" id="MobiDB-lite"/>
    </source>
</evidence>
<comment type="caution">
    <text evidence="14">The sequence shown here is derived from an EMBL/GenBank/DDBJ whole genome shotgun (WGS) entry which is preliminary data.</text>
</comment>
<dbReference type="PANTHER" id="PTHR42910">
    <property type="entry name" value="TRANSPORTER SCO4007-RELATED"/>
    <property type="match status" value="1"/>
</dbReference>
<dbReference type="Gene3D" id="1.10.287.110">
    <property type="entry name" value="DnaJ domain"/>
    <property type="match status" value="1"/>
</dbReference>
<dbReference type="Proteomes" id="UP000253153">
    <property type="component" value="Unassembled WGS sequence"/>
</dbReference>
<dbReference type="GO" id="GO:0004177">
    <property type="term" value="F:aminopeptidase activity"/>
    <property type="evidence" value="ECO:0007669"/>
    <property type="project" value="UniProtKB-KW"/>
</dbReference>
<name>A0A366RD86_9HYPO</name>
<evidence type="ECO:0000259" key="13">
    <source>
        <dbReference type="PROSITE" id="PS50850"/>
    </source>
</evidence>
<dbReference type="InterPro" id="IPR022772">
    <property type="entry name" value="VHL_tumour_suppress_b/a_dom"/>
</dbReference>
<feature type="transmembrane region" description="Helical" evidence="11">
    <location>
        <begin position="1293"/>
        <end position="1315"/>
    </location>
</feature>
<feature type="transmembrane region" description="Helical" evidence="11">
    <location>
        <begin position="1776"/>
        <end position="1802"/>
    </location>
</feature>
<dbReference type="InterPro" id="IPR037140">
    <property type="entry name" value="VHL_beta_dom_sf"/>
</dbReference>
<dbReference type="GO" id="GO:0016020">
    <property type="term" value="C:membrane"/>
    <property type="evidence" value="ECO:0007669"/>
    <property type="project" value="UniProtKB-SubCell"/>
</dbReference>
<keyword evidence="11" id="KW-0812">Transmembrane</keyword>
<evidence type="ECO:0000256" key="9">
    <source>
        <dbReference type="ARBA" id="ARBA00023180"/>
    </source>
</evidence>
<feature type="transmembrane region" description="Helical" evidence="11">
    <location>
        <begin position="771"/>
        <end position="793"/>
    </location>
</feature>
<feature type="transmembrane region" description="Helical" evidence="11">
    <location>
        <begin position="1814"/>
        <end position="1834"/>
    </location>
</feature>
<feature type="transmembrane region" description="Helical" evidence="11">
    <location>
        <begin position="968"/>
        <end position="988"/>
    </location>
</feature>
<sequence length="1866" mass="208258">MDKLAERCIQSTTVTPRWLPSGNAFWYKQSPETGKHQFFLVDAVQKRRELAFDHKLLAEVLRQKTSEEVDDQALSLTWIEPVPEESCVRFRFDNRKWQFGPDNKLEEWEGNFVTEPEFLLKEEVPSPHNDAGGTVTVDFLNRTGKILKVYWVDYNGKPMYYMKINNGKTKRQMTYSGHVWRLVDQSDEKFRAVYAAPDAGNHVAIIEHLSDSIPEASPPSGDGKSKVEGPAEVENDTCHVKDFNLWYKDPNGQDVQLSKDGSEKNRFENGRMYVSPDRQCVIAWQHTPAQDHKINLVESSPEDQIEPKLHTKEYLKPGDRVGVDRPRLFDLKSQCEIPTEDALFKNPYEMRNIRWNKDSKEYFFYFNERGHQHVRVIGINTEGKVRTIVEETSDTFVDYTKSYYKFLEDSDELLWSSERDGYNHLYLIDIATGTVKTQITKGPWMVHSIESIDEATRRIWFLAYGLKDGQDPYYAHLVQVNFNGSDFKNLTEGNGTHSWSFSPDKRYLVDTWSRVDFPPTTVLRDGESGDQIMELEKGNLKDLEKEGWSSPERFVATGRDGETLIYGNIIRPADFDSTKKYPVIDYIYAGPHDFHVANNFLPFSHQRQWADKGYILVEIDGMGTNWRGKRFHDVCYKNIHDAGLPDHIAWLKSAASTRPWMDLSRVGIMGGSAGGQSTVAAMLHHGDFFKAGIADSGCHDNRMDKIWWNELWMGYPVDEAYEKSSNITHASNLKGPLMLIVGDLDDNVDPSSTFQMVNALNKAGTVTPPGLFPFLPSPIFFFFPILSLSLWILSLCSSSSSITPNKEYKLKMKISYFSVGLLALFSPLASAWSKEDREIFRIRDEISKYETDPAANFYDILGVPPSASLDDITKAYRRQTRNLHPDKVRQSMRSKAGKDKKKGEKVKPPTNAEIKTAVKKAGEAQARLSLIANILRGPERDRYDHFLSNGFPLWKGTDYYYNRYRPGLGTVMVGLFLVVGGGIHYLTLYMSWKRQTEFVERYIKFARETAWGGGLNIPGVEAAPAPAPAPAAAESEEEEAPPLPQNRRERRMYEKAQKRDGAKPVKKVRRTQAPTESGNATPTPTVGPTGARKRVVAENGKILVVDSLGDVYLEGEDDEGEVHEYLLDPNELAKPTIKDTAVFRAPIFLFNITAGRFLSKKSSEDEFEVYADEDDSDPQPTPSTDSAGEEFELVDKSTDSLSKAKASGASQGKANKRKGKKRPEGSNVPDDSIKETVPVQDSAEDTKVESSAESTEEIGSSNVVLQSSKYESSWIRRFLTPKNCRWNDESPPALTIGHCLLYAMASGITVANLYYNQPILNKIAATFNVSYEESSQVATLLQSGYAAGLIFVLPLGDILERRPFIVSLVFATATMWIGLCVTNDFTVFRALSFLCGATTVTPQLMVPLVGDFAPAHKKASLLAIVTSGLMLGLLMARLLSGVVTNFTSWRNIYWVACGLQYLMGVVLFCFMPDYPSTNPDGLNYFRALASIPYMMVTEPVLIQACLIAFTLSAVFTSFWTTLTFLLASPPFDYTSLQIGLFSLTALATILAIPLIGRLIDHFVPLLSTIGGQILALIGAIIGTFTGNFTVAGPVLQAIGIDVGMQTAQVSNRAAIFSINPKARNRVNTAYMALAFAGQLTGTAAGNRLYASGGWKRSGGLSIAFVCLSILVSLARGPREDGWVGWKGGWHPRREKAVATPTEDEESGEQQNKEQNFETALKQDDQPQPLMTQDRASSAVRGPLWTVKLNIRLLSISIDALLLIIVSVLAAGSSHDITPVLVFGPLLVITLIWSSIVIVQLWTTKHQSLSLSIHMYFDLILSVAFIVSSVIGGYFGPTDHQISDSTPTKDESHLGRRTLGCFGIAKV</sequence>
<dbReference type="SUPFAM" id="SSF49468">
    <property type="entry name" value="VHL"/>
    <property type="match status" value="1"/>
</dbReference>
<dbReference type="InterPro" id="IPR029058">
    <property type="entry name" value="AB_hydrolase_fold"/>
</dbReference>
<dbReference type="Gene3D" id="2.60.40.780">
    <property type="entry name" value="von Hippel-Lindau disease tumour suppressor, beta domain"/>
    <property type="match status" value="1"/>
</dbReference>
<feature type="transmembrane region" description="Helical" evidence="11">
    <location>
        <begin position="1363"/>
        <end position="1381"/>
    </location>
</feature>
<feature type="transmembrane region" description="Helical" evidence="11">
    <location>
        <begin position="1452"/>
        <end position="1470"/>
    </location>
</feature>
<dbReference type="Pfam" id="PF00930">
    <property type="entry name" value="DPPIV_N"/>
    <property type="match status" value="1"/>
</dbReference>
<dbReference type="SUPFAM" id="SSF82171">
    <property type="entry name" value="DPP6 N-terminal domain-like"/>
    <property type="match status" value="1"/>
</dbReference>
<keyword evidence="11" id="KW-1133">Transmembrane helix</keyword>
<dbReference type="InterPro" id="IPR001375">
    <property type="entry name" value="Peptidase_S9_cat"/>
</dbReference>
<dbReference type="GO" id="GO:0006508">
    <property type="term" value="P:proteolysis"/>
    <property type="evidence" value="ECO:0007669"/>
    <property type="project" value="InterPro"/>
</dbReference>